<dbReference type="Proteomes" id="UP000178417">
    <property type="component" value="Unassembled WGS sequence"/>
</dbReference>
<comment type="caution">
    <text evidence="1">The sequence shown here is derived from an EMBL/GenBank/DDBJ whole genome shotgun (WGS) entry which is preliminary data.</text>
</comment>
<dbReference type="AlphaFoldDB" id="A0A1F4SDX9"/>
<name>A0A1F4SDX9_UNCSA</name>
<protein>
    <submittedName>
        <fullName evidence="1">Uncharacterized protein</fullName>
    </submittedName>
</protein>
<evidence type="ECO:0000313" key="1">
    <source>
        <dbReference type="EMBL" id="OGC18632.1"/>
    </source>
</evidence>
<evidence type="ECO:0000313" key="2">
    <source>
        <dbReference type="Proteomes" id="UP000178417"/>
    </source>
</evidence>
<gene>
    <name evidence="1" type="ORF">A2310_03600</name>
</gene>
<proteinExistence type="predicted"/>
<sequence length="210" mass="22566">MKIKAIWILIPFLFVAITGCSDLANIADADYYRISVSSTNDSYPIYYTAKSLNNENLTGYEVVPTLPGPSFTFASAPKEITTASIILPQITFNHMLVTYEVTQDTQGILGTWTPSRESLGVNIVIPAGTNTSSIAITDQNIASRTLAIEVFNKIGTVSADLQAAGTYVFYPRLSTSLSLRAYVLLTGTDARGEGASLSFSTTLYFAASSS</sequence>
<reference evidence="1 2" key="1">
    <citation type="journal article" date="2016" name="Nat. Commun.">
        <title>Thousands of microbial genomes shed light on interconnected biogeochemical processes in an aquifer system.</title>
        <authorList>
            <person name="Anantharaman K."/>
            <person name="Brown C.T."/>
            <person name="Hug L.A."/>
            <person name="Sharon I."/>
            <person name="Castelle C.J."/>
            <person name="Probst A.J."/>
            <person name="Thomas B.C."/>
            <person name="Singh A."/>
            <person name="Wilkins M.J."/>
            <person name="Karaoz U."/>
            <person name="Brodie E.L."/>
            <person name="Williams K.H."/>
            <person name="Hubbard S.S."/>
            <person name="Banfield J.F."/>
        </authorList>
    </citation>
    <scope>NUCLEOTIDE SEQUENCE [LARGE SCALE GENOMIC DNA]</scope>
</reference>
<accession>A0A1F4SDX9</accession>
<dbReference type="PROSITE" id="PS51257">
    <property type="entry name" value="PROKAR_LIPOPROTEIN"/>
    <property type="match status" value="1"/>
</dbReference>
<organism evidence="1 2">
    <name type="scientific">candidate division WOR-1 bacterium RIFOXYB2_FULL_37_13</name>
    <dbReference type="NCBI Taxonomy" id="1802579"/>
    <lineage>
        <taxon>Bacteria</taxon>
        <taxon>Bacillati</taxon>
        <taxon>Saganbacteria</taxon>
    </lineage>
</organism>
<dbReference type="EMBL" id="MEUB01000070">
    <property type="protein sequence ID" value="OGC18632.1"/>
    <property type="molecule type" value="Genomic_DNA"/>
</dbReference>